<comment type="subcellular location">
    <subcellularLocation>
        <location evidence="1">Membrane</location>
        <topology evidence="1">Single-pass membrane protein</topology>
    </subcellularLocation>
</comment>
<evidence type="ECO:0000256" key="4">
    <source>
        <dbReference type="ARBA" id="ARBA00023136"/>
    </source>
</evidence>
<dbReference type="EMBL" id="BAABHW010000003">
    <property type="protein sequence ID" value="GAA5076320.1"/>
    <property type="molecule type" value="Genomic_DNA"/>
</dbReference>
<dbReference type="InterPro" id="IPR007452">
    <property type="entry name" value="TamB_C"/>
</dbReference>
<protein>
    <recommendedName>
        <fullName evidence="6">Translocation and assembly module TamB C-terminal domain-containing protein</fullName>
    </recommendedName>
</protein>
<dbReference type="RefSeq" id="WP_259548527.1">
    <property type="nucleotide sequence ID" value="NZ_BAABHW010000003.1"/>
</dbReference>
<evidence type="ECO:0000313" key="8">
    <source>
        <dbReference type="Proteomes" id="UP001499910"/>
    </source>
</evidence>
<feature type="chain" id="PRO_5046890049" description="Translocation and assembly module TamB C-terminal domain-containing protein" evidence="5">
    <location>
        <begin position="21"/>
        <end position="1084"/>
    </location>
</feature>
<accession>A0ABP9LHI1</accession>
<dbReference type="PANTHER" id="PTHR36985">
    <property type="entry name" value="TRANSLOCATION AND ASSEMBLY MODULE SUBUNIT TAMB"/>
    <property type="match status" value="1"/>
</dbReference>
<organism evidence="7 8">
    <name type="scientific">[Roseibacterium] beibuensis</name>
    <dbReference type="NCBI Taxonomy" id="1193142"/>
    <lineage>
        <taxon>Bacteria</taxon>
        <taxon>Pseudomonadati</taxon>
        <taxon>Pseudomonadota</taxon>
        <taxon>Alphaproteobacteria</taxon>
        <taxon>Rhodobacterales</taxon>
        <taxon>Roseobacteraceae</taxon>
        <taxon>Roseicyclus</taxon>
    </lineage>
</organism>
<keyword evidence="2" id="KW-0812">Transmembrane</keyword>
<sequence length="1084" mass="112339">MLKRALILLALALLPAQAVAQDDADDDRGRIVRFLEEQLSDGARQIRIDGFRGALSSTAELDRLSIADAQGEWLILENARLVWTRSALFSRELQVDELTAERLTILRTPETGEADAVDLPPAEAQPFALPELPIRIAIDQMAIEEIDLDPSIIGVGGRFSIAGSARLADGDGQADIELVRLDGPGDTFDLTASYANETELLSVDLLLAEEAGGLASELLNLPGRPSLRFEVNGEGPIDDFTAGITLDTDGARRVEGMVTSMGQESGDHVIAVDLGGDLTPMMPAEYHAFFGEDTSLAALVRLHADGAISLENMDLASRSLELVGSVELDPARRPQIINLTGTLADPAGSGPVRLPVDAETRLRRATLALNFDASDSDAFVLDADISAFEMEDLDIRRITLSSNGTITPSASGIGAIAATVTANVEGLEHRDPGLAQAMGDAIAFRSQVSWTQGAAILISGLSLSAGDDLVAGGGATIQPGEGRIDTALDLAFRAADLARFSGVSGQDLTGGIEASLTGRVEPLSGAFDIVLDGTGNSLGFGAGLPPELFAGDTVLSVHAIRDTAGLRLEQLALDNAEITASGSGALDSSGGRFETDLRLRNVGLFTDALSGPVSADANLTRRGTAPWQINVAAEGPGGIRAGITGGVGLPDGSVDLQAQGSLPLALANRFIRPRSINGTLSFDLALRGQPGLSALSGTMTASGARASLPTLQAAVEDLNLSANLSGGRVTLSGGGRLNTGGQISTQGSINLVGAGMPADISITVDQARLVDPELYEARISRADLNISGGLTGYLQVAGRVDLGETELRVPETGLGGAAPIPPIRHVNETAAERQTRRNAGLLRTADAGSAGAGVGLDLTISAPGRVYLRGRGIDAEFGGEIRLSGTSAQVIPSGQFNLIRGRLSILGTRLDFTEGSATLQGSFDPYLDLAAESRAGGYTITISVDGPASSPEITFGSDPSLPEDEVLAQLLFGRSVSSLSPVQLLQLADAASSLAGGSTNNGFLANLRSGLGLDDLDLQTDEEGNAAVRAGRYLSDNIYTDVTVNADGEADLSLNIDLTPDITARGSFSSDGSSSVGVFYERDY</sequence>
<comment type="caution">
    <text evidence="7">The sequence shown here is derived from an EMBL/GenBank/DDBJ whole genome shotgun (WGS) entry which is preliminary data.</text>
</comment>
<dbReference type="PANTHER" id="PTHR36985:SF1">
    <property type="entry name" value="TRANSLOCATION AND ASSEMBLY MODULE SUBUNIT TAMB"/>
    <property type="match status" value="1"/>
</dbReference>
<keyword evidence="5" id="KW-0732">Signal</keyword>
<evidence type="ECO:0000256" key="2">
    <source>
        <dbReference type="ARBA" id="ARBA00022692"/>
    </source>
</evidence>
<keyword evidence="8" id="KW-1185">Reference proteome</keyword>
<keyword evidence="4" id="KW-0472">Membrane</keyword>
<proteinExistence type="predicted"/>
<evidence type="ECO:0000259" key="6">
    <source>
        <dbReference type="Pfam" id="PF04357"/>
    </source>
</evidence>
<dbReference type="InterPro" id="IPR017868">
    <property type="entry name" value="Filamin/ABP280_repeat-like"/>
</dbReference>
<reference evidence="8" key="1">
    <citation type="journal article" date="2019" name="Int. J. Syst. Evol. Microbiol.">
        <title>The Global Catalogue of Microorganisms (GCM) 10K type strain sequencing project: providing services to taxonomists for standard genome sequencing and annotation.</title>
        <authorList>
            <consortium name="The Broad Institute Genomics Platform"/>
            <consortium name="The Broad Institute Genome Sequencing Center for Infectious Disease"/>
            <person name="Wu L."/>
            <person name="Ma J."/>
        </authorList>
    </citation>
    <scope>NUCLEOTIDE SEQUENCE [LARGE SCALE GENOMIC DNA]</scope>
    <source>
        <strain evidence="8">JCM 18015</strain>
    </source>
</reference>
<dbReference type="Pfam" id="PF04357">
    <property type="entry name" value="TamB"/>
    <property type="match status" value="1"/>
</dbReference>
<feature type="domain" description="Translocation and assembly module TamB C-terminal" evidence="6">
    <location>
        <begin position="737"/>
        <end position="1084"/>
    </location>
</feature>
<evidence type="ECO:0000256" key="5">
    <source>
        <dbReference type="SAM" id="SignalP"/>
    </source>
</evidence>
<dbReference type="Proteomes" id="UP001499910">
    <property type="component" value="Unassembled WGS sequence"/>
</dbReference>
<name>A0ABP9LHI1_9RHOB</name>
<gene>
    <name evidence="7" type="ORF">GCM10023209_25300</name>
</gene>
<feature type="signal peptide" evidence="5">
    <location>
        <begin position="1"/>
        <end position="20"/>
    </location>
</feature>
<evidence type="ECO:0000256" key="3">
    <source>
        <dbReference type="ARBA" id="ARBA00022989"/>
    </source>
</evidence>
<evidence type="ECO:0000313" key="7">
    <source>
        <dbReference type="EMBL" id="GAA5076320.1"/>
    </source>
</evidence>
<dbReference type="PROSITE" id="PS50194">
    <property type="entry name" value="FILAMIN_REPEAT"/>
    <property type="match status" value="1"/>
</dbReference>
<keyword evidence="3" id="KW-1133">Transmembrane helix</keyword>
<evidence type="ECO:0000256" key="1">
    <source>
        <dbReference type="ARBA" id="ARBA00004167"/>
    </source>
</evidence>